<dbReference type="Pfam" id="PF00169">
    <property type="entry name" value="PH"/>
    <property type="match status" value="1"/>
</dbReference>
<dbReference type="SUPFAM" id="SSF52540">
    <property type="entry name" value="P-loop containing nucleoside triphosphate hydrolases"/>
    <property type="match status" value="1"/>
</dbReference>
<dbReference type="InterPro" id="IPR038508">
    <property type="entry name" value="ArfGAP_dom_sf"/>
</dbReference>
<dbReference type="CDD" id="cd08204">
    <property type="entry name" value="ArfGap"/>
    <property type="match status" value="1"/>
</dbReference>
<feature type="compositionally biased region" description="Low complexity" evidence="6">
    <location>
        <begin position="580"/>
        <end position="593"/>
    </location>
</feature>
<dbReference type="InterPro" id="IPR001164">
    <property type="entry name" value="ArfGAP_dom"/>
</dbReference>
<dbReference type="SUPFAM" id="SSF48403">
    <property type="entry name" value="Ankyrin repeat"/>
    <property type="match status" value="1"/>
</dbReference>
<proteinExistence type="predicted"/>
<dbReference type="Pfam" id="PF00071">
    <property type="entry name" value="Ras"/>
    <property type="match status" value="1"/>
</dbReference>
<dbReference type="SUPFAM" id="SSF57863">
    <property type="entry name" value="ArfGap/RecO-like zinc finger"/>
    <property type="match status" value="1"/>
</dbReference>
<dbReference type="Pfam" id="PF12796">
    <property type="entry name" value="Ank_2"/>
    <property type="match status" value="1"/>
</dbReference>
<dbReference type="PANTHER" id="PTHR23180:SF160">
    <property type="entry name" value="ADP-RIBOSYLATION FACTOR GTPASE-ACTIVATING PROTEIN EFFECTOR PROTEIN 1"/>
    <property type="match status" value="1"/>
</dbReference>
<evidence type="ECO:0000256" key="2">
    <source>
        <dbReference type="ARBA" id="ARBA00022771"/>
    </source>
</evidence>
<dbReference type="Gene3D" id="2.30.29.30">
    <property type="entry name" value="Pleckstrin-homology domain (PH domain)/Phosphotyrosine-binding domain (PTB)"/>
    <property type="match status" value="1"/>
</dbReference>
<keyword evidence="1" id="KW-0479">Metal-binding</keyword>
<evidence type="ECO:0000256" key="3">
    <source>
        <dbReference type="ARBA" id="ARBA00022833"/>
    </source>
</evidence>
<dbReference type="SMART" id="SM00174">
    <property type="entry name" value="RHO"/>
    <property type="match status" value="1"/>
</dbReference>
<keyword evidence="10" id="KW-1185">Reference proteome</keyword>
<name>A0ABQ8YP46_9EUKA</name>
<dbReference type="PROSITE" id="PS50088">
    <property type="entry name" value="ANK_REPEAT"/>
    <property type="match status" value="1"/>
</dbReference>
<dbReference type="InterPro" id="IPR027417">
    <property type="entry name" value="P-loop_NTPase"/>
</dbReference>
<keyword evidence="2 5" id="KW-0863">Zinc-finger</keyword>
<dbReference type="SMART" id="SM00233">
    <property type="entry name" value="PH"/>
    <property type="match status" value="1"/>
</dbReference>
<dbReference type="SMART" id="SM00175">
    <property type="entry name" value="RAB"/>
    <property type="match status" value="1"/>
</dbReference>
<feature type="region of interest" description="Disordered" evidence="6">
    <location>
        <begin position="734"/>
        <end position="763"/>
    </location>
</feature>
<reference evidence="9" key="1">
    <citation type="submission" date="2022-08" db="EMBL/GenBank/DDBJ databases">
        <title>Novel sulfate-reducing endosymbionts in the free-living metamonad Anaeramoeba.</title>
        <authorList>
            <person name="Jerlstrom-Hultqvist J."/>
            <person name="Cepicka I."/>
            <person name="Gallot-Lavallee L."/>
            <person name="Salas-Leiva D."/>
            <person name="Curtis B.A."/>
            <person name="Zahonova K."/>
            <person name="Pipaliya S."/>
            <person name="Dacks J."/>
            <person name="Roger A.J."/>
        </authorList>
    </citation>
    <scope>NUCLEOTIDE SEQUENCE</scope>
    <source>
        <strain evidence="9">Schooner1</strain>
    </source>
</reference>
<dbReference type="SMART" id="SM00248">
    <property type="entry name" value="ANK"/>
    <property type="match status" value="2"/>
</dbReference>
<evidence type="ECO:0000256" key="6">
    <source>
        <dbReference type="SAM" id="MobiDB-lite"/>
    </source>
</evidence>
<keyword evidence="4" id="KW-0040">ANK repeat</keyword>
<dbReference type="EMBL" id="JAOAOG010000136">
    <property type="protein sequence ID" value="KAJ6246375.1"/>
    <property type="molecule type" value="Genomic_DNA"/>
</dbReference>
<organism evidence="9 10">
    <name type="scientific">Anaeramoeba flamelloides</name>
    <dbReference type="NCBI Taxonomy" id="1746091"/>
    <lineage>
        <taxon>Eukaryota</taxon>
        <taxon>Metamonada</taxon>
        <taxon>Anaeramoebidae</taxon>
        <taxon>Anaeramoeba</taxon>
    </lineage>
</organism>
<gene>
    <name evidence="9" type="ORF">M0813_19515</name>
</gene>
<feature type="compositionally biased region" description="Basic and acidic residues" evidence="6">
    <location>
        <begin position="594"/>
        <end position="648"/>
    </location>
</feature>
<dbReference type="InterPro" id="IPR036770">
    <property type="entry name" value="Ankyrin_rpt-contain_sf"/>
</dbReference>
<evidence type="ECO:0000256" key="4">
    <source>
        <dbReference type="PROSITE-ProRule" id="PRU00023"/>
    </source>
</evidence>
<evidence type="ECO:0000256" key="1">
    <source>
        <dbReference type="ARBA" id="ARBA00022723"/>
    </source>
</evidence>
<comment type="caution">
    <text evidence="9">The sequence shown here is derived from an EMBL/GenBank/DDBJ whole genome shotgun (WGS) entry which is preliminary data.</text>
</comment>
<feature type="compositionally biased region" description="Low complexity" evidence="6">
    <location>
        <begin position="791"/>
        <end position="802"/>
    </location>
</feature>
<keyword evidence="3" id="KW-0862">Zinc</keyword>
<dbReference type="InterPro" id="IPR037278">
    <property type="entry name" value="ARFGAP/RecO"/>
</dbReference>
<dbReference type="Gene3D" id="1.10.220.150">
    <property type="entry name" value="Arf GTPase activating protein"/>
    <property type="match status" value="1"/>
</dbReference>
<dbReference type="PRINTS" id="PR00405">
    <property type="entry name" value="REVINTRACTNG"/>
</dbReference>
<dbReference type="PROSITE" id="PS51420">
    <property type="entry name" value="RHO"/>
    <property type="match status" value="1"/>
</dbReference>
<feature type="repeat" description="ANK" evidence="4">
    <location>
        <begin position="482"/>
        <end position="514"/>
    </location>
</feature>
<dbReference type="InterPro" id="IPR045258">
    <property type="entry name" value="ACAP1/2/3-like"/>
</dbReference>
<evidence type="ECO:0000313" key="10">
    <source>
        <dbReference type="Proteomes" id="UP001150062"/>
    </source>
</evidence>
<dbReference type="InterPro" id="IPR002110">
    <property type="entry name" value="Ankyrin_rpt"/>
</dbReference>
<evidence type="ECO:0000259" key="8">
    <source>
        <dbReference type="PROSITE" id="PS50115"/>
    </source>
</evidence>
<dbReference type="InterPro" id="IPR011993">
    <property type="entry name" value="PH-like_dom_sf"/>
</dbReference>
<sequence>MSKNKKKNNKNIVQQKRPNYYTIVCVGDQIGKTRLILRYIHDDFDEEHDPTLFDRHKKKTTIEDETVTVDLLDISGSEDYFSLYNEWFQEVDGFLLLYSINNPRSFDLLTIYREKIIETQETSDFPLLLVGTAADDETNRKVTTKEGKSLAYTFSCPFLEVSSKNGEGVVNAFNEIIREIKNHRQKKIEESKSQELASDVTFTNPSIEGFLKKKTGFGSQKLYCVIEDGILYFFKQKGKSRTLKEKLNLMTCTPKPNMTQRTTFDLVGVHGTHTLVAETNELAQEWLIKVQDGIAYLLNQITSGKEQSMNTSERHDLNSVSPYEELRKFPENLYCSDCGAPDPDWISINLGCLICLPCSGVHRSLGVHISKVRSLTLDEWEHETLELMKVIGNDLVNEIWEKRLNEVKGISKPNARSDRSDRQLYIEKKYRDRAFIDQRFDNLDTDAVGIEMYKAIEDNDLKNLLILIANRADVNWKNTNKDNQTPLHTTAENGNIIFAELLIRNNSNLNIDDSNMKSPLDLAMDNGFEDVAELLIRRGCENRGNYTISQACIDNKNNENEDNNEIQEISIENENENENQNENQNENENVNENVTEKENEIKKENENEIQKETENKNLKTDIQVEKEKEKEKEEENEKVNENENEKKPVLPKRIKTTTTTTTTTTNTTTTTTTTNKTPTPTTTTTNRLTIQERQQALQKKFENKSNVQNKQNVKKEVAINSKISKIQNQLGNFNIQKKSPPKKLNTGNIWRPTGPTKIRKRKMKNKLAMELKKKLGKELAESPILAKRNNSKNLNNQNNLSKTPSKLSNESKYIPSLILEKKKDKKTQKGKCAVFFTPKKISGGKENELGKKKKKKK</sequence>
<dbReference type="InterPro" id="IPR001849">
    <property type="entry name" value="PH_domain"/>
</dbReference>
<accession>A0ABQ8YP46</accession>
<protein>
    <submittedName>
        <fullName evidence="9">Centaurin/arf</fullName>
    </submittedName>
</protein>
<dbReference type="PROSITE" id="PS50003">
    <property type="entry name" value="PH_DOMAIN"/>
    <property type="match status" value="1"/>
</dbReference>
<dbReference type="PROSITE" id="PS50115">
    <property type="entry name" value="ARFGAP"/>
    <property type="match status" value="1"/>
</dbReference>
<dbReference type="SMART" id="SM00173">
    <property type="entry name" value="RAS"/>
    <property type="match status" value="1"/>
</dbReference>
<dbReference type="SMART" id="SM00105">
    <property type="entry name" value="ArfGap"/>
    <property type="match status" value="1"/>
</dbReference>
<dbReference type="Pfam" id="PF01412">
    <property type="entry name" value="ArfGap"/>
    <property type="match status" value="1"/>
</dbReference>
<feature type="domain" description="Arf-GAP" evidence="8">
    <location>
        <begin position="320"/>
        <end position="443"/>
    </location>
</feature>
<evidence type="ECO:0000313" key="9">
    <source>
        <dbReference type="EMBL" id="KAJ6246375.1"/>
    </source>
</evidence>
<dbReference type="PROSITE" id="PS50297">
    <property type="entry name" value="ANK_REP_REGION"/>
    <property type="match status" value="1"/>
</dbReference>
<feature type="domain" description="PH" evidence="7">
    <location>
        <begin position="204"/>
        <end position="295"/>
    </location>
</feature>
<feature type="region of interest" description="Disordered" evidence="6">
    <location>
        <begin position="781"/>
        <end position="857"/>
    </location>
</feature>
<feature type="region of interest" description="Disordered" evidence="6">
    <location>
        <begin position="575"/>
        <end position="684"/>
    </location>
</feature>
<evidence type="ECO:0000259" key="7">
    <source>
        <dbReference type="PROSITE" id="PS50003"/>
    </source>
</evidence>
<dbReference type="Gene3D" id="3.40.50.300">
    <property type="entry name" value="P-loop containing nucleotide triphosphate hydrolases"/>
    <property type="match status" value="1"/>
</dbReference>
<dbReference type="InterPro" id="IPR001806">
    <property type="entry name" value="Small_GTPase"/>
</dbReference>
<dbReference type="Proteomes" id="UP001150062">
    <property type="component" value="Unassembled WGS sequence"/>
</dbReference>
<dbReference type="PROSITE" id="PS51419">
    <property type="entry name" value="RAB"/>
    <property type="match status" value="1"/>
</dbReference>
<feature type="compositionally biased region" description="Low complexity" evidence="6">
    <location>
        <begin position="656"/>
        <end position="684"/>
    </location>
</feature>
<dbReference type="SUPFAM" id="SSF50729">
    <property type="entry name" value="PH domain-like"/>
    <property type="match status" value="1"/>
</dbReference>
<dbReference type="PANTHER" id="PTHR23180">
    <property type="entry name" value="CENTAURIN/ARF"/>
    <property type="match status" value="1"/>
</dbReference>
<evidence type="ECO:0000256" key="5">
    <source>
        <dbReference type="PROSITE-ProRule" id="PRU00288"/>
    </source>
</evidence>
<dbReference type="PROSITE" id="PS51421">
    <property type="entry name" value="RAS"/>
    <property type="match status" value="1"/>
</dbReference>
<dbReference type="Gene3D" id="1.25.40.20">
    <property type="entry name" value="Ankyrin repeat-containing domain"/>
    <property type="match status" value="1"/>
</dbReference>